<keyword evidence="6" id="KW-0999">Mitochondrion inner membrane</keyword>
<dbReference type="GO" id="GO:0005744">
    <property type="term" value="C:TIM23 mitochondrial import inner membrane translocase complex"/>
    <property type="evidence" value="ECO:0007669"/>
    <property type="project" value="InterPro"/>
</dbReference>
<evidence type="ECO:0000256" key="1">
    <source>
        <dbReference type="ARBA" id="ARBA00004637"/>
    </source>
</evidence>
<dbReference type="OrthoDB" id="10262892at2759"/>
<dbReference type="STRING" id="4829.A0A163J6Z4"/>
<name>A0A163J6Z4_ABSGL</name>
<feature type="compositionally biased region" description="Polar residues" evidence="13">
    <location>
        <begin position="130"/>
        <end position="140"/>
    </location>
</feature>
<reference evidence="14" key="1">
    <citation type="submission" date="2016-04" db="EMBL/GenBank/DDBJ databases">
        <authorList>
            <person name="Evans L.H."/>
            <person name="Alamgir A."/>
            <person name="Owens N."/>
            <person name="Weber N.D."/>
            <person name="Virtaneva K."/>
            <person name="Barbian K."/>
            <person name="Babar A."/>
            <person name="Rosenke K."/>
        </authorList>
    </citation>
    <scope>NUCLEOTIDE SEQUENCE [LARGE SCALE GENOMIC DNA]</scope>
    <source>
        <strain evidence="14">CBS 101.48</strain>
    </source>
</reference>
<evidence type="ECO:0000256" key="4">
    <source>
        <dbReference type="ARBA" id="ARBA00020721"/>
    </source>
</evidence>
<evidence type="ECO:0000256" key="7">
    <source>
        <dbReference type="ARBA" id="ARBA00022927"/>
    </source>
</evidence>
<evidence type="ECO:0000256" key="12">
    <source>
        <dbReference type="ARBA" id="ARBA00031407"/>
    </source>
</evidence>
<evidence type="ECO:0000313" key="14">
    <source>
        <dbReference type="EMBL" id="SAL97533.1"/>
    </source>
</evidence>
<comment type="similarity">
    <text evidence="2">Belongs to the TIM16/PAM16 family.</text>
</comment>
<evidence type="ECO:0000256" key="9">
    <source>
        <dbReference type="ARBA" id="ARBA00023128"/>
    </source>
</evidence>
<evidence type="ECO:0000256" key="6">
    <source>
        <dbReference type="ARBA" id="ARBA00022792"/>
    </source>
</evidence>
<feature type="region of interest" description="Disordered" evidence="13">
    <location>
        <begin position="115"/>
        <end position="146"/>
    </location>
</feature>
<dbReference type="FunCoup" id="A0A163J6Z4">
    <property type="interactions" value="103"/>
</dbReference>
<evidence type="ECO:0000313" key="15">
    <source>
        <dbReference type="Proteomes" id="UP000078561"/>
    </source>
</evidence>
<dbReference type="InterPro" id="IPR005341">
    <property type="entry name" value="Tim16"/>
</dbReference>
<evidence type="ECO:0000256" key="5">
    <source>
        <dbReference type="ARBA" id="ARBA00022448"/>
    </source>
</evidence>
<keyword evidence="8" id="KW-0811">Translocation</keyword>
<dbReference type="FunFam" id="1.10.287.110:FF:000006">
    <property type="entry name" value="Import inner membrane translocase subunit TIM16"/>
    <property type="match status" value="1"/>
</dbReference>
<evidence type="ECO:0000256" key="13">
    <source>
        <dbReference type="SAM" id="MobiDB-lite"/>
    </source>
</evidence>
<dbReference type="Gene3D" id="1.10.287.110">
    <property type="entry name" value="DnaJ domain"/>
    <property type="match status" value="1"/>
</dbReference>
<dbReference type="Proteomes" id="UP000078561">
    <property type="component" value="Unassembled WGS sequence"/>
</dbReference>
<gene>
    <name evidence="14" type="primary">ABSGL_03030.1 scaffold 4097</name>
</gene>
<keyword evidence="9" id="KW-0496">Mitochondrion</keyword>
<accession>A0A163J6Z4</accession>
<dbReference type="GO" id="GO:0030150">
    <property type="term" value="P:protein import into mitochondrial matrix"/>
    <property type="evidence" value="ECO:0007669"/>
    <property type="project" value="InterPro"/>
</dbReference>
<proteinExistence type="inferred from homology"/>
<evidence type="ECO:0000256" key="8">
    <source>
        <dbReference type="ARBA" id="ARBA00023010"/>
    </source>
</evidence>
<dbReference type="AlphaFoldDB" id="A0A163J6Z4"/>
<dbReference type="EMBL" id="LT551811">
    <property type="protein sequence ID" value="SAL97533.1"/>
    <property type="molecule type" value="Genomic_DNA"/>
</dbReference>
<keyword evidence="7" id="KW-0653">Protein transport</keyword>
<evidence type="ECO:0000256" key="11">
    <source>
        <dbReference type="ARBA" id="ARBA00030422"/>
    </source>
</evidence>
<evidence type="ECO:0000256" key="10">
    <source>
        <dbReference type="ARBA" id="ARBA00023136"/>
    </source>
</evidence>
<keyword evidence="10" id="KW-0472">Membrane</keyword>
<keyword evidence="15" id="KW-1185">Reference proteome</keyword>
<dbReference type="Pfam" id="PF03656">
    <property type="entry name" value="Pam16"/>
    <property type="match status" value="1"/>
</dbReference>
<dbReference type="PANTHER" id="PTHR12388:SF0">
    <property type="entry name" value="MITOCHONDRIAL IMPORT INNER MEMBRANE TRANSLOCASE SUBUNIT TIM16"/>
    <property type="match status" value="1"/>
</dbReference>
<sequence>MSARIIAQVVVSVGTVVGRAFFAAYKQAAANAAAGGGVAAAARGGKEGVMDALTRKTGMSLEEACQILNVQKEADLAQLTKNYEHLFNANETSKGGSFYLQSKVVRAKERFEMERAEELKQSQAKEQERNNTTANTNDSQSPPPSA</sequence>
<dbReference type="InterPro" id="IPR036869">
    <property type="entry name" value="J_dom_sf"/>
</dbReference>
<keyword evidence="5" id="KW-0813">Transport</keyword>
<protein>
    <recommendedName>
        <fullName evidence="4">Mitochondrial import inner membrane translocase subunit TIM16</fullName>
    </recommendedName>
    <alternativeName>
        <fullName evidence="3">Mitochondrial import inner membrane translocase subunit tim16</fullName>
    </alternativeName>
    <alternativeName>
        <fullName evidence="11 12">Presequence translocated-associated motor subunit PAM16</fullName>
    </alternativeName>
</protein>
<feature type="compositionally biased region" description="Basic and acidic residues" evidence="13">
    <location>
        <begin position="115"/>
        <end position="129"/>
    </location>
</feature>
<evidence type="ECO:0000256" key="2">
    <source>
        <dbReference type="ARBA" id="ARBA00008817"/>
    </source>
</evidence>
<dbReference type="InParanoid" id="A0A163J6Z4"/>
<evidence type="ECO:0000256" key="3">
    <source>
        <dbReference type="ARBA" id="ARBA00013571"/>
    </source>
</evidence>
<organism evidence="14">
    <name type="scientific">Absidia glauca</name>
    <name type="common">Pin mould</name>
    <dbReference type="NCBI Taxonomy" id="4829"/>
    <lineage>
        <taxon>Eukaryota</taxon>
        <taxon>Fungi</taxon>
        <taxon>Fungi incertae sedis</taxon>
        <taxon>Mucoromycota</taxon>
        <taxon>Mucoromycotina</taxon>
        <taxon>Mucoromycetes</taxon>
        <taxon>Mucorales</taxon>
        <taxon>Cunninghamellaceae</taxon>
        <taxon>Absidia</taxon>
    </lineage>
</organism>
<comment type="subcellular location">
    <subcellularLocation>
        <location evidence="1">Mitochondrion inner membrane</location>
        <topology evidence="1">Peripheral membrane protein</topology>
    </subcellularLocation>
</comment>
<dbReference type="OMA" id="RMFKIND"/>
<dbReference type="PANTHER" id="PTHR12388">
    <property type="entry name" value="MITOCHONDRIA ASSOCIATED GRANULOCYTE MACROPHAGE CSF SIGNALING MOLECULE"/>
    <property type="match status" value="1"/>
</dbReference>